<dbReference type="GO" id="GO:0009307">
    <property type="term" value="P:DNA restriction-modification system"/>
    <property type="evidence" value="ECO:0007669"/>
    <property type="project" value="UniProtKB-KW"/>
</dbReference>
<dbReference type="GO" id="GO:0009007">
    <property type="term" value="F:site-specific DNA-methyltransferase (adenine-specific) activity"/>
    <property type="evidence" value="ECO:0007669"/>
    <property type="project" value="UniProtKB-EC"/>
</dbReference>
<dbReference type="GO" id="GO:0008170">
    <property type="term" value="F:N-methyltransferase activity"/>
    <property type="evidence" value="ECO:0007669"/>
    <property type="project" value="InterPro"/>
</dbReference>
<dbReference type="Gene3D" id="1.20.1260.30">
    <property type="match status" value="1"/>
</dbReference>
<evidence type="ECO:0000259" key="9">
    <source>
        <dbReference type="Pfam" id="PF12161"/>
    </source>
</evidence>
<dbReference type="InterPro" id="IPR022749">
    <property type="entry name" value="D12N6_MeTrfase_N"/>
</dbReference>
<evidence type="ECO:0000256" key="6">
    <source>
        <dbReference type="ARBA" id="ARBA00022747"/>
    </source>
</evidence>
<evidence type="ECO:0000256" key="5">
    <source>
        <dbReference type="ARBA" id="ARBA00022691"/>
    </source>
</evidence>
<evidence type="ECO:0000256" key="3">
    <source>
        <dbReference type="ARBA" id="ARBA00022603"/>
    </source>
</evidence>
<proteinExistence type="inferred from homology"/>
<dbReference type="Gene3D" id="3.40.50.150">
    <property type="entry name" value="Vaccinia Virus protein VP39"/>
    <property type="match status" value="1"/>
</dbReference>
<evidence type="ECO:0000256" key="4">
    <source>
        <dbReference type="ARBA" id="ARBA00022679"/>
    </source>
</evidence>
<evidence type="ECO:0000313" key="11">
    <source>
        <dbReference type="Proteomes" id="UP000470951"/>
    </source>
</evidence>
<dbReference type="EMBL" id="JAAGMS010000286">
    <property type="protein sequence ID" value="NEC01344.1"/>
    <property type="molecule type" value="Genomic_DNA"/>
</dbReference>
<evidence type="ECO:0000256" key="2">
    <source>
        <dbReference type="ARBA" id="ARBA00011900"/>
    </source>
</evidence>
<dbReference type="Proteomes" id="UP000470951">
    <property type="component" value="Unassembled WGS sequence"/>
</dbReference>
<comment type="catalytic activity">
    <reaction evidence="7">
        <text>a 2'-deoxyadenosine in DNA + S-adenosyl-L-methionine = an N(6)-methyl-2'-deoxyadenosine in DNA + S-adenosyl-L-homocysteine + H(+)</text>
        <dbReference type="Rhea" id="RHEA:15197"/>
        <dbReference type="Rhea" id="RHEA-COMP:12418"/>
        <dbReference type="Rhea" id="RHEA-COMP:12419"/>
        <dbReference type="ChEBI" id="CHEBI:15378"/>
        <dbReference type="ChEBI" id="CHEBI:57856"/>
        <dbReference type="ChEBI" id="CHEBI:59789"/>
        <dbReference type="ChEBI" id="CHEBI:90615"/>
        <dbReference type="ChEBI" id="CHEBI:90616"/>
        <dbReference type="EC" id="2.1.1.72"/>
    </reaction>
</comment>
<evidence type="ECO:0000313" key="10">
    <source>
        <dbReference type="EMBL" id="NEC01344.1"/>
    </source>
</evidence>
<dbReference type="SUPFAM" id="SSF53335">
    <property type="entry name" value="S-adenosyl-L-methionine-dependent methyltransferases"/>
    <property type="match status" value="1"/>
</dbReference>
<dbReference type="InterPro" id="IPR003356">
    <property type="entry name" value="DNA_methylase_A-5"/>
</dbReference>
<organism evidence="10 11">
    <name type="scientific">Streptomyces anulatus</name>
    <name type="common">Streptomyces chrysomallus</name>
    <dbReference type="NCBI Taxonomy" id="1892"/>
    <lineage>
        <taxon>Bacteria</taxon>
        <taxon>Bacillati</taxon>
        <taxon>Actinomycetota</taxon>
        <taxon>Actinomycetes</taxon>
        <taxon>Kitasatosporales</taxon>
        <taxon>Streptomycetaceae</taxon>
        <taxon>Streptomyces</taxon>
    </lineage>
</organism>
<dbReference type="GO" id="GO:0003677">
    <property type="term" value="F:DNA binding"/>
    <property type="evidence" value="ECO:0007669"/>
    <property type="project" value="InterPro"/>
</dbReference>
<keyword evidence="3 10" id="KW-0489">Methyltransferase</keyword>
<comment type="similarity">
    <text evidence="1">Belongs to the N(4)/N(6)-methyltransferase family.</text>
</comment>
<dbReference type="EC" id="2.1.1.72" evidence="2"/>
<comment type="caution">
    <text evidence="10">The sequence shown here is derived from an EMBL/GenBank/DDBJ whole genome shotgun (WGS) entry which is preliminary data.</text>
</comment>
<protein>
    <recommendedName>
        <fullName evidence="2">site-specific DNA-methyltransferase (adenine-specific)</fullName>
        <ecNumber evidence="2">2.1.1.72</ecNumber>
    </recommendedName>
</protein>
<dbReference type="Pfam" id="PF12161">
    <property type="entry name" value="HsdM_N"/>
    <property type="match status" value="1"/>
</dbReference>
<dbReference type="CDD" id="cd02440">
    <property type="entry name" value="AdoMet_MTases"/>
    <property type="match status" value="1"/>
</dbReference>
<feature type="domain" description="N6 adenine-specific DNA methyltransferase N-terminal" evidence="9">
    <location>
        <begin position="8"/>
        <end position="47"/>
    </location>
</feature>
<accession>A0A7K3RGL0</accession>
<evidence type="ECO:0000259" key="8">
    <source>
        <dbReference type="Pfam" id="PF02384"/>
    </source>
</evidence>
<dbReference type="PANTHER" id="PTHR42998:SF1">
    <property type="entry name" value="TYPE I RESTRICTION ENZYME HINDI METHYLASE SUBUNIT"/>
    <property type="match status" value="1"/>
</dbReference>
<evidence type="ECO:0000256" key="7">
    <source>
        <dbReference type="ARBA" id="ARBA00047942"/>
    </source>
</evidence>
<dbReference type="InterPro" id="IPR029063">
    <property type="entry name" value="SAM-dependent_MTases_sf"/>
</dbReference>
<keyword evidence="5" id="KW-0949">S-adenosyl-L-methionine</keyword>
<evidence type="ECO:0000256" key="1">
    <source>
        <dbReference type="ARBA" id="ARBA00006594"/>
    </source>
</evidence>
<gene>
    <name evidence="10" type="ORF">G3I58_25675</name>
</gene>
<dbReference type="AlphaFoldDB" id="A0A7K3RGL0"/>
<dbReference type="GO" id="GO:0032259">
    <property type="term" value="P:methylation"/>
    <property type="evidence" value="ECO:0007669"/>
    <property type="project" value="UniProtKB-KW"/>
</dbReference>
<feature type="domain" description="DNA methylase adenine-specific" evidence="8">
    <location>
        <begin position="108"/>
        <end position="422"/>
    </location>
</feature>
<keyword evidence="4" id="KW-0808">Transferase</keyword>
<name>A0A7K3RGL0_STRAQ</name>
<dbReference type="InterPro" id="IPR052916">
    <property type="entry name" value="Type-I_RE_MTase_Subunit"/>
</dbReference>
<dbReference type="PRINTS" id="PR00507">
    <property type="entry name" value="N12N6MTFRASE"/>
</dbReference>
<dbReference type="Pfam" id="PF02384">
    <property type="entry name" value="N6_Mtase"/>
    <property type="match status" value="1"/>
</dbReference>
<dbReference type="RefSeq" id="WP_164220936.1">
    <property type="nucleotide sequence ID" value="NZ_JAAGMS010000286.1"/>
</dbReference>
<dbReference type="InterPro" id="IPR038333">
    <property type="entry name" value="T1MK-like_N_sf"/>
</dbReference>
<keyword evidence="6" id="KW-0680">Restriction system</keyword>
<reference evidence="10 11" key="1">
    <citation type="submission" date="2020-01" db="EMBL/GenBank/DDBJ databases">
        <title>Insect and environment-associated Actinomycetes.</title>
        <authorList>
            <person name="Currrie C."/>
            <person name="Chevrette M."/>
            <person name="Carlson C."/>
            <person name="Stubbendieck R."/>
            <person name="Wendt-Pienkowski E."/>
        </authorList>
    </citation>
    <scope>NUCLEOTIDE SEQUENCE [LARGE SCALE GENOMIC DNA]</scope>
    <source>
        <strain evidence="10 11">SID7903</strain>
    </source>
</reference>
<sequence length="462" mass="51347">MAAVDLLRKAVDILRGTVDEADYKSIVLTLLYLHVLSSEFEQWDPLSERVRNPDQDPVAVLDEMIDAVRRTRRDFAEAIPSASELIGGLERRRITELFTILEDSQGAAVYEDLLAEFARFEGRKGGEFHTPRSVARLLVEALQPQQGRVYDPCCGSGGMLVQAARFAAEHGGDQAADLACYGQEINVQSWRLGRMNVDMHGRLPVELGCADTLARDLWPSLKADVVLANPPFSMANWARRASDPRWRYGTPPSTNANFAWLQHAVDKLSDRGSAGVVLANGSVSSKQMGEGEIRTAMVEDDVIACIVALPAQLFNSTPIPACVWILTKDKSSQGSRGLTDRRDQTLFIDARAMGELAGRSHRLLTSEELSEIAGVYRAWRGTGRRGEEYKDVPGFCRTAGLEEIREKRHILTPGRYVGAADVDRKRCGGRPDDRLEALTRELVELLDRSDHLTERLRRHLDA</sequence>
<dbReference type="PANTHER" id="PTHR42998">
    <property type="entry name" value="TYPE I RESTRICTION ENZYME HINDVIIP M PROTEIN-RELATED"/>
    <property type="match status" value="1"/>
</dbReference>